<name>A0A6B2ED58_9DIPT</name>
<protein>
    <recommendedName>
        <fullName evidence="1">COMM domain-containing protein</fullName>
    </recommendedName>
</protein>
<accession>A0A6B2ED58</accession>
<evidence type="ECO:0000259" key="1">
    <source>
        <dbReference type="PROSITE" id="PS51269"/>
    </source>
</evidence>
<evidence type="ECO:0000313" key="2">
    <source>
        <dbReference type="EMBL" id="NBJ59978.1"/>
    </source>
</evidence>
<sequence length="216" mass="24868">MAFFVKNSQKERLQFLSQQPPEVLVEFCKSALEYLTNGPNEKKYSSAAQKLSSTPEDVEATVECLLSLLIDCAAFNVSEVDFEEMKSLNFSSEQIAILWQFVSNKNSYVKNLLQSRRSREYRFRDLEWRLEARVASRSNLSQATPIITMKFHLDRETIDEHKEKIHENCEAATSRKQIVVSTDPGSLTHVIATLENALQQSKTHRTRNFLKAFQQS</sequence>
<dbReference type="EMBL" id="GIFK01002275">
    <property type="protein sequence ID" value="NBJ59978.1"/>
    <property type="molecule type" value="Transcribed_RNA"/>
</dbReference>
<dbReference type="PANTHER" id="PTHR15857">
    <property type="entry name" value="COMM DOMAIN CONTAINING PROTEIN 2"/>
    <property type="match status" value="1"/>
</dbReference>
<dbReference type="Pfam" id="PF07258">
    <property type="entry name" value="COMM_domain"/>
    <property type="match status" value="1"/>
</dbReference>
<organism evidence="2">
    <name type="scientific">Phlebotomus kandelakii</name>
    <dbReference type="NCBI Taxonomy" id="1109342"/>
    <lineage>
        <taxon>Eukaryota</taxon>
        <taxon>Metazoa</taxon>
        <taxon>Ecdysozoa</taxon>
        <taxon>Arthropoda</taxon>
        <taxon>Hexapoda</taxon>
        <taxon>Insecta</taxon>
        <taxon>Pterygota</taxon>
        <taxon>Neoptera</taxon>
        <taxon>Endopterygota</taxon>
        <taxon>Diptera</taxon>
        <taxon>Nematocera</taxon>
        <taxon>Psychodoidea</taxon>
        <taxon>Psychodidae</taxon>
        <taxon>Phlebotomus</taxon>
        <taxon>Larroussius</taxon>
    </lineage>
</organism>
<dbReference type="PROSITE" id="PS51269">
    <property type="entry name" value="COMM"/>
    <property type="match status" value="1"/>
</dbReference>
<dbReference type="AlphaFoldDB" id="A0A6B2ED58"/>
<proteinExistence type="predicted"/>
<feature type="domain" description="COMM" evidence="1">
    <location>
        <begin position="122"/>
        <end position="205"/>
    </location>
</feature>
<dbReference type="InterPro" id="IPR017920">
    <property type="entry name" value="COMM"/>
</dbReference>
<reference evidence="2" key="1">
    <citation type="submission" date="2019-10" db="EMBL/GenBank/DDBJ databases">
        <title>Short sand fly seasons in Tbilisi, Georgia, hinder development of host immunity to saliva of the visceral leishmaniasis vector Phlebotomus kandelakii.</title>
        <authorList>
            <person name="Oliveira F."/>
            <person name="Giorgobiani E."/>
            <person name="Guimaraes-Costa A.B."/>
            <person name="Abdeladhim M."/>
            <person name="Oristian J."/>
            <person name="Tskhvaradze L."/>
            <person name="Tsertsvadze N."/>
            <person name="Zakalashvili M."/>
            <person name="Valenzuela J.G."/>
            <person name="Kamhawi S."/>
        </authorList>
    </citation>
    <scope>NUCLEOTIDE SEQUENCE</scope>
    <source>
        <strain evidence="2">Wild-capture in Tbilisi</strain>
        <tissue evidence="2">Salivary glands</tissue>
    </source>
</reference>
<dbReference type="PANTHER" id="PTHR15857:SF0">
    <property type="entry name" value="COMM DOMAIN-CONTAINING PROTEIN 2"/>
    <property type="match status" value="1"/>
</dbReference>
<dbReference type="Pfam" id="PF21672">
    <property type="entry name" value="COMM_HN"/>
    <property type="match status" value="1"/>
</dbReference>
<dbReference type="InterPro" id="IPR037354">
    <property type="entry name" value="Commd2"/>
</dbReference>